<evidence type="ECO:0000313" key="5">
    <source>
        <dbReference type="EMBL" id="KIJ34601.1"/>
    </source>
</evidence>
<dbReference type="PANTHER" id="PTHR21008:SF1">
    <property type="entry name" value="25S RRNA (ADENINE(2142)-N(1))-METHYLTRANSFERASE"/>
    <property type="match status" value="1"/>
</dbReference>
<dbReference type="AlphaFoldDB" id="A0A0C9VBB2"/>
<name>A0A0C9VBB2_SPHS4</name>
<dbReference type="Pfam" id="PF11968">
    <property type="entry name" value="Bmt2"/>
    <property type="match status" value="1"/>
</dbReference>
<dbReference type="HOGENOM" id="CLU_041583_2_0_1"/>
<dbReference type="OrthoDB" id="5954793at2759"/>
<sequence length="196" mass="21887">MGKIRKRKQPITSSSAPIRAPSQHISGPNLIRKFHVLLKRKQALLARGTTSKSKELGEIEHEIASLGGLEMYQRMSVKGQNEDRGGGSDKVFITWLREEGVDKAGTPLNLLEVGALKPDNYSNCSSWIANTPIDLHSRHPLIKEQDFLKLDEDENTGRWDAISLSLVVNFVPDAHDRGTLFIGKVVESMLNNMYIL</sequence>
<keyword evidence="3" id="KW-0949">S-adenosyl-L-methionine</keyword>
<keyword evidence="2" id="KW-0808">Transferase</keyword>
<evidence type="ECO:0008006" key="7">
    <source>
        <dbReference type="Google" id="ProtNLM"/>
    </source>
</evidence>
<keyword evidence="1" id="KW-0489">Methyltransferase</keyword>
<evidence type="ECO:0000256" key="3">
    <source>
        <dbReference type="ARBA" id="ARBA00022691"/>
    </source>
</evidence>
<proteinExistence type="predicted"/>
<dbReference type="GO" id="GO:0005730">
    <property type="term" value="C:nucleolus"/>
    <property type="evidence" value="ECO:0007669"/>
    <property type="project" value="TreeGrafter"/>
</dbReference>
<feature type="region of interest" description="Disordered" evidence="4">
    <location>
        <begin position="1"/>
        <end position="25"/>
    </location>
</feature>
<protein>
    <recommendedName>
        <fullName evidence="7">25S rRNA adenine-N(1) methyltransferase</fullName>
    </recommendedName>
</protein>
<organism evidence="5 6">
    <name type="scientific">Sphaerobolus stellatus (strain SS14)</name>
    <dbReference type="NCBI Taxonomy" id="990650"/>
    <lineage>
        <taxon>Eukaryota</taxon>
        <taxon>Fungi</taxon>
        <taxon>Dikarya</taxon>
        <taxon>Basidiomycota</taxon>
        <taxon>Agaricomycotina</taxon>
        <taxon>Agaricomycetes</taxon>
        <taxon>Phallomycetidae</taxon>
        <taxon>Geastrales</taxon>
        <taxon>Sphaerobolaceae</taxon>
        <taxon>Sphaerobolus</taxon>
    </lineage>
</organism>
<dbReference type="PANTHER" id="PTHR21008">
    <property type="entry name" value="S-ADENOSYLMETHIONINE SENSOR UPSTREAM OF MTORC1-RELATED"/>
    <property type="match status" value="1"/>
</dbReference>
<accession>A0A0C9VBB2</accession>
<evidence type="ECO:0000256" key="2">
    <source>
        <dbReference type="ARBA" id="ARBA00022679"/>
    </source>
</evidence>
<dbReference type="Proteomes" id="UP000054279">
    <property type="component" value="Unassembled WGS sequence"/>
</dbReference>
<evidence type="ECO:0000256" key="1">
    <source>
        <dbReference type="ARBA" id="ARBA00022603"/>
    </source>
</evidence>
<evidence type="ECO:0000256" key="4">
    <source>
        <dbReference type="SAM" id="MobiDB-lite"/>
    </source>
</evidence>
<evidence type="ECO:0000313" key="6">
    <source>
        <dbReference type="Proteomes" id="UP000054279"/>
    </source>
</evidence>
<reference evidence="5 6" key="1">
    <citation type="submission" date="2014-06" db="EMBL/GenBank/DDBJ databases">
        <title>Evolutionary Origins and Diversification of the Mycorrhizal Mutualists.</title>
        <authorList>
            <consortium name="DOE Joint Genome Institute"/>
            <consortium name="Mycorrhizal Genomics Consortium"/>
            <person name="Kohler A."/>
            <person name="Kuo A."/>
            <person name="Nagy L.G."/>
            <person name="Floudas D."/>
            <person name="Copeland A."/>
            <person name="Barry K.W."/>
            <person name="Cichocki N."/>
            <person name="Veneault-Fourrey C."/>
            <person name="LaButti K."/>
            <person name="Lindquist E.A."/>
            <person name="Lipzen A."/>
            <person name="Lundell T."/>
            <person name="Morin E."/>
            <person name="Murat C."/>
            <person name="Riley R."/>
            <person name="Ohm R."/>
            <person name="Sun H."/>
            <person name="Tunlid A."/>
            <person name="Henrissat B."/>
            <person name="Grigoriev I.V."/>
            <person name="Hibbett D.S."/>
            <person name="Martin F."/>
        </authorList>
    </citation>
    <scope>NUCLEOTIDE SEQUENCE [LARGE SCALE GENOMIC DNA]</scope>
    <source>
        <strain evidence="5 6">SS14</strain>
    </source>
</reference>
<dbReference type="EMBL" id="KN837197">
    <property type="protein sequence ID" value="KIJ34601.1"/>
    <property type="molecule type" value="Genomic_DNA"/>
</dbReference>
<dbReference type="InterPro" id="IPR021867">
    <property type="entry name" value="Bmt2/SAMTOR"/>
</dbReference>
<gene>
    <name evidence="5" type="ORF">M422DRAFT_181741</name>
</gene>
<dbReference type="GO" id="GO:0016433">
    <property type="term" value="F:rRNA (adenine) methyltransferase activity"/>
    <property type="evidence" value="ECO:0007669"/>
    <property type="project" value="TreeGrafter"/>
</dbReference>
<keyword evidence="6" id="KW-1185">Reference proteome</keyword>